<accession>B6SHG1</accession>
<feature type="compositionally biased region" description="Basic and acidic residues" evidence="1">
    <location>
        <begin position="46"/>
        <end position="59"/>
    </location>
</feature>
<evidence type="ECO:0000313" key="2">
    <source>
        <dbReference type="EMBL" id="ACG24294.1"/>
    </source>
</evidence>
<dbReference type="AlphaFoldDB" id="B6SHG1"/>
<organism evidence="2">
    <name type="scientific">Zea mays</name>
    <name type="common">Maize</name>
    <dbReference type="NCBI Taxonomy" id="4577"/>
    <lineage>
        <taxon>Eukaryota</taxon>
        <taxon>Viridiplantae</taxon>
        <taxon>Streptophyta</taxon>
        <taxon>Embryophyta</taxon>
        <taxon>Tracheophyta</taxon>
        <taxon>Spermatophyta</taxon>
        <taxon>Magnoliopsida</taxon>
        <taxon>Liliopsida</taxon>
        <taxon>Poales</taxon>
        <taxon>Poaceae</taxon>
        <taxon>PACMAD clade</taxon>
        <taxon>Panicoideae</taxon>
        <taxon>Andropogonodae</taxon>
        <taxon>Andropogoneae</taxon>
        <taxon>Tripsacinae</taxon>
        <taxon>Zea</taxon>
    </lineage>
</organism>
<reference evidence="2" key="1">
    <citation type="journal article" date="2009" name="Plant Mol. Biol.">
        <title>Insights into corn genes derived from large-scale cDNA sequencing.</title>
        <authorList>
            <person name="Alexandrov N.N."/>
            <person name="Brover V.V."/>
            <person name="Freidin S."/>
            <person name="Troukhan M.E."/>
            <person name="Tatarinova T.V."/>
            <person name="Zhang H."/>
            <person name="Swaller T.J."/>
            <person name="Lu Y.P."/>
            <person name="Bouck J."/>
            <person name="Flavell R.B."/>
            <person name="Feldmann K.A."/>
        </authorList>
    </citation>
    <scope>NUCLEOTIDE SEQUENCE</scope>
</reference>
<evidence type="ECO:0000256" key="1">
    <source>
        <dbReference type="SAM" id="MobiDB-lite"/>
    </source>
</evidence>
<feature type="region of interest" description="Disordered" evidence="1">
    <location>
        <begin position="32"/>
        <end position="59"/>
    </location>
</feature>
<name>B6SHG1_MAIZE</name>
<sequence length="59" mass="6682">MLPPASSDDSDDSQGIAAEVWTYIRSIERARLKGSDESEVSSNEGELFRLVRGREQRQR</sequence>
<protein>
    <submittedName>
        <fullName evidence="2">Uncharacterized protein</fullName>
    </submittedName>
</protein>
<proteinExistence type="evidence at transcript level"/>
<dbReference type="EMBL" id="EU952176">
    <property type="protein sequence ID" value="ACG24294.1"/>
    <property type="molecule type" value="mRNA"/>
</dbReference>